<keyword evidence="2" id="KW-0677">Repeat</keyword>
<sequence length="243" mass="27228">MKTLGVASQKYVNRPHTGLIPLNKSTDNSNPNTDNFRIIVVRMLQKPLEIMMHTTPTQTIGALGDSVCERVFTVNDVSHGGCKYGIMNFSSGSRGSLSVEMCDNLYFTNRKVPVLFNGCRSGEIFSIDLRQRGRRDHSWKAKRFHHESAITSVRVLQDENYLLAADMLVGQDCYTRLWSLKDGHLLRTIPSPHPAANDMIPSVVFSSNLGGSRGLPGLLMAVRHDLYYFPYNTDYQEGGELCL</sequence>
<dbReference type="InterPro" id="IPR052254">
    <property type="entry name" value="CUL4-DDB1_E3_ligase_receptor"/>
</dbReference>
<dbReference type="Pfam" id="PF23761">
    <property type="entry name" value="Beta-prop_DCAF4"/>
    <property type="match status" value="2"/>
</dbReference>
<protein>
    <submittedName>
        <fullName evidence="3">Uncharacterized protein</fullName>
    </submittedName>
</protein>
<proteinExistence type="predicted"/>
<name>A0ABV0P4G2_9TELE</name>
<accession>A0ABV0P4G2</accession>
<dbReference type="EMBL" id="JAHRIO010060995">
    <property type="protein sequence ID" value="MEQ2178485.1"/>
    <property type="molecule type" value="Genomic_DNA"/>
</dbReference>
<organism evidence="3 4">
    <name type="scientific">Goodea atripinnis</name>
    <dbReference type="NCBI Taxonomy" id="208336"/>
    <lineage>
        <taxon>Eukaryota</taxon>
        <taxon>Metazoa</taxon>
        <taxon>Chordata</taxon>
        <taxon>Craniata</taxon>
        <taxon>Vertebrata</taxon>
        <taxon>Euteleostomi</taxon>
        <taxon>Actinopterygii</taxon>
        <taxon>Neopterygii</taxon>
        <taxon>Teleostei</taxon>
        <taxon>Neoteleostei</taxon>
        <taxon>Acanthomorphata</taxon>
        <taxon>Ovalentaria</taxon>
        <taxon>Atherinomorphae</taxon>
        <taxon>Cyprinodontiformes</taxon>
        <taxon>Goodeidae</taxon>
        <taxon>Goodea</taxon>
    </lineage>
</organism>
<dbReference type="InterPro" id="IPR015943">
    <property type="entry name" value="WD40/YVTN_repeat-like_dom_sf"/>
</dbReference>
<dbReference type="InterPro" id="IPR036322">
    <property type="entry name" value="WD40_repeat_dom_sf"/>
</dbReference>
<gene>
    <name evidence="3" type="ORF">GOODEAATRI_014492</name>
</gene>
<reference evidence="3 4" key="1">
    <citation type="submission" date="2021-06" db="EMBL/GenBank/DDBJ databases">
        <authorList>
            <person name="Palmer J.M."/>
        </authorList>
    </citation>
    <scope>NUCLEOTIDE SEQUENCE [LARGE SCALE GENOMIC DNA]</scope>
    <source>
        <strain evidence="3 4">GA_2019</strain>
        <tissue evidence="3">Muscle</tissue>
    </source>
</reference>
<comment type="caution">
    <text evidence="3">The sequence shown here is derived from an EMBL/GenBank/DDBJ whole genome shotgun (WGS) entry which is preliminary data.</text>
</comment>
<evidence type="ECO:0000256" key="2">
    <source>
        <dbReference type="ARBA" id="ARBA00022737"/>
    </source>
</evidence>
<keyword evidence="4" id="KW-1185">Reference proteome</keyword>
<evidence type="ECO:0000313" key="3">
    <source>
        <dbReference type="EMBL" id="MEQ2178485.1"/>
    </source>
</evidence>
<dbReference type="SUPFAM" id="SSF50978">
    <property type="entry name" value="WD40 repeat-like"/>
    <property type="match status" value="1"/>
</dbReference>
<dbReference type="Proteomes" id="UP001476798">
    <property type="component" value="Unassembled WGS sequence"/>
</dbReference>
<dbReference type="PANTHER" id="PTHR44472">
    <property type="entry name" value="DDB1- AND CUL4-ASSOCIATED FACTOR 4-RELATED"/>
    <property type="match status" value="1"/>
</dbReference>
<dbReference type="PANTHER" id="PTHR44472:SF1">
    <property type="entry name" value="DDB1 AND CUL4 ASSOCIATED FACTOR 4"/>
    <property type="match status" value="1"/>
</dbReference>
<dbReference type="Gene3D" id="2.130.10.10">
    <property type="entry name" value="YVTN repeat-like/Quinoprotein amine dehydrogenase"/>
    <property type="match status" value="1"/>
</dbReference>
<evidence type="ECO:0000313" key="4">
    <source>
        <dbReference type="Proteomes" id="UP001476798"/>
    </source>
</evidence>
<evidence type="ECO:0000256" key="1">
    <source>
        <dbReference type="ARBA" id="ARBA00022574"/>
    </source>
</evidence>
<keyword evidence="1" id="KW-0853">WD repeat</keyword>